<feature type="signal peptide" evidence="6">
    <location>
        <begin position="1"/>
        <end position="18"/>
    </location>
</feature>
<dbReference type="PROSITE" id="PS50109">
    <property type="entry name" value="HIS_KIN"/>
    <property type="match status" value="1"/>
</dbReference>
<dbReference type="GO" id="GO:0000155">
    <property type="term" value="F:phosphorelay sensor kinase activity"/>
    <property type="evidence" value="ECO:0007669"/>
    <property type="project" value="InterPro"/>
</dbReference>
<name>A0A3Q8TYB8_9PSED</name>
<feature type="transmembrane region" description="Helical" evidence="5">
    <location>
        <begin position="244"/>
        <end position="268"/>
    </location>
</feature>
<dbReference type="PANTHER" id="PTHR45339">
    <property type="entry name" value="HYBRID SIGNAL TRANSDUCTION HISTIDINE KINASE J"/>
    <property type="match status" value="1"/>
</dbReference>
<dbReference type="Pfam" id="PF07695">
    <property type="entry name" value="7TMR-DISM_7TM"/>
    <property type="match status" value="1"/>
</dbReference>
<dbReference type="Pfam" id="PF00512">
    <property type="entry name" value="HisKA"/>
    <property type="match status" value="1"/>
</dbReference>
<dbReference type="Pfam" id="PF02518">
    <property type="entry name" value="HATPase_c"/>
    <property type="match status" value="1"/>
</dbReference>
<dbReference type="CDD" id="cd16922">
    <property type="entry name" value="HATPase_EvgS-ArcB-TorS-like"/>
    <property type="match status" value="1"/>
</dbReference>
<keyword evidence="8" id="KW-0808">Transferase</keyword>
<feature type="transmembrane region" description="Helical" evidence="5">
    <location>
        <begin position="280"/>
        <end position="300"/>
    </location>
</feature>
<dbReference type="Gene3D" id="2.60.40.2380">
    <property type="match status" value="1"/>
</dbReference>
<dbReference type="CDD" id="cd00082">
    <property type="entry name" value="HisKA"/>
    <property type="match status" value="1"/>
</dbReference>
<evidence type="ECO:0000313" key="8">
    <source>
        <dbReference type="EMBL" id="AZL66848.1"/>
    </source>
</evidence>
<dbReference type="InterPro" id="IPR011623">
    <property type="entry name" value="7TMR_DISM_rcpt_extracell_dom1"/>
</dbReference>
<dbReference type="InterPro" id="IPR003594">
    <property type="entry name" value="HATPase_dom"/>
</dbReference>
<keyword evidence="8" id="KW-0418">Kinase</keyword>
<dbReference type="KEGG" id="pory:EJA05_03430"/>
<dbReference type="SMART" id="SM00387">
    <property type="entry name" value="HATPase_c"/>
    <property type="match status" value="1"/>
</dbReference>
<feature type="transmembrane region" description="Helical" evidence="5">
    <location>
        <begin position="183"/>
        <end position="205"/>
    </location>
</feature>
<dbReference type="Pfam" id="PF07696">
    <property type="entry name" value="7TMR-DISMED2"/>
    <property type="match status" value="1"/>
</dbReference>
<dbReference type="InterPro" id="IPR005467">
    <property type="entry name" value="His_kinase_dom"/>
</dbReference>
<dbReference type="InterPro" id="IPR004358">
    <property type="entry name" value="Sig_transdc_His_kin-like_C"/>
</dbReference>
<dbReference type="SUPFAM" id="SSF47384">
    <property type="entry name" value="Homodimeric domain of signal transducing histidine kinase"/>
    <property type="match status" value="1"/>
</dbReference>
<dbReference type="PANTHER" id="PTHR45339:SF5">
    <property type="entry name" value="HISTIDINE KINASE"/>
    <property type="match status" value="1"/>
</dbReference>
<evidence type="ECO:0000256" key="1">
    <source>
        <dbReference type="ARBA" id="ARBA00000085"/>
    </source>
</evidence>
<evidence type="ECO:0000256" key="6">
    <source>
        <dbReference type="SAM" id="SignalP"/>
    </source>
</evidence>
<feature type="transmembrane region" description="Helical" evidence="5">
    <location>
        <begin position="306"/>
        <end position="327"/>
    </location>
</feature>
<dbReference type="OrthoDB" id="9797243at2"/>
<evidence type="ECO:0000256" key="4">
    <source>
        <dbReference type="SAM" id="Coils"/>
    </source>
</evidence>
<feature type="transmembrane region" description="Helical" evidence="5">
    <location>
        <begin position="334"/>
        <end position="357"/>
    </location>
</feature>
<dbReference type="EC" id="2.7.13.3" evidence="2"/>
<dbReference type="Proteomes" id="UP000268230">
    <property type="component" value="Chromosome"/>
</dbReference>
<keyword evidence="5" id="KW-0812">Transmembrane</keyword>
<dbReference type="PRINTS" id="PR00344">
    <property type="entry name" value="BCTRLSENSOR"/>
</dbReference>
<protein>
    <recommendedName>
        <fullName evidence="2">histidine kinase</fullName>
        <ecNumber evidence="2">2.7.13.3</ecNumber>
    </recommendedName>
</protein>
<dbReference type="Gene3D" id="3.30.565.10">
    <property type="entry name" value="Histidine kinase-like ATPase, C-terminal domain"/>
    <property type="match status" value="1"/>
</dbReference>
<keyword evidence="5" id="KW-0472">Membrane</keyword>
<reference evidence="8 9" key="1">
    <citation type="submission" date="2018-12" db="EMBL/GenBank/DDBJ databases">
        <authorList>
            <person name="Li S."/>
            <person name="Yang R."/>
            <person name="Chen G."/>
            <person name="Zou L."/>
            <person name="Zhang C."/>
            <person name="Chen Y."/>
            <person name="Liu Z."/>
            <person name="Li Y."/>
            <person name="Yan Y."/>
            <person name="Huang M."/>
            <person name="Chen T."/>
        </authorList>
    </citation>
    <scope>NUCLEOTIDE SEQUENCE [LARGE SCALE GENOMIC DNA]</scope>
    <source>
        <strain evidence="8 9">1257</strain>
    </source>
</reference>
<proteinExistence type="predicted"/>
<evidence type="ECO:0000256" key="2">
    <source>
        <dbReference type="ARBA" id="ARBA00012438"/>
    </source>
</evidence>
<feature type="coiled-coil region" evidence="4">
    <location>
        <begin position="391"/>
        <end position="425"/>
    </location>
</feature>
<evidence type="ECO:0000313" key="9">
    <source>
        <dbReference type="Proteomes" id="UP000268230"/>
    </source>
</evidence>
<dbReference type="Gene3D" id="1.10.287.130">
    <property type="match status" value="1"/>
</dbReference>
<dbReference type="InterPro" id="IPR036097">
    <property type="entry name" value="HisK_dim/P_sf"/>
</dbReference>
<keyword evidence="5" id="KW-1133">Transmembrane helix</keyword>
<keyword evidence="3" id="KW-0597">Phosphoprotein</keyword>
<evidence type="ECO:0000256" key="3">
    <source>
        <dbReference type="ARBA" id="ARBA00022553"/>
    </source>
</evidence>
<evidence type="ECO:0000256" key="5">
    <source>
        <dbReference type="SAM" id="Phobius"/>
    </source>
</evidence>
<organism evidence="8 9">
    <name type="scientific">Pseudomonas entomophila</name>
    <dbReference type="NCBI Taxonomy" id="312306"/>
    <lineage>
        <taxon>Bacteria</taxon>
        <taxon>Pseudomonadati</taxon>
        <taxon>Pseudomonadota</taxon>
        <taxon>Gammaproteobacteria</taxon>
        <taxon>Pseudomonadales</taxon>
        <taxon>Pseudomonadaceae</taxon>
        <taxon>Pseudomonas</taxon>
    </lineage>
</organism>
<keyword evidence="6" id="KW-0732">Signal</keyword>
<dbReference type="InterPro" id="IPR003661">
    <property type="entry name" value="HisK_dim/P_dom"/>
</dbReference>
<dbReference type="AlphaFoldDB" id="A0A3Q8TYB8"/>
<dbReference type="SUPFAM" id="SSF55874">
    <property type="entry name" value="ATPase domain of HSP90 chaperone/DNA topoisomerase II/histidine kinase"/>
    <property type="match status" value="1"/>
</dbReference>
<gene>
    <name evidence="8" type="ORF">EJA05_03430</name>
</gene>
<comment type="catalytic activity">
    <reaction evidence="1">
        <text>ATP + protein L-histidine = ADP + protein N-phospho-L-histidine.</text>
        <dbReference type="EC" id="2.7.13.3"/>
    </reaction>
</comment>
<evidence type="ECO:0000259" key="7">
    <source>
        <dbReference type="PROSITE" id="PS50109"/>
    </source>
</evidence>
<dbReference type="SMART" id="SM00388">
    <property type="entry name" value="HisKA"/>
    <property type="match status" value="1"/>
</dbReference>
<dbReference type="InterPro" id="IPR036890">
    <property type="entry name" value="HATPase_C_sf"/>
</dbReference>
<dbReference type="InterPro" id="IPR011622">
    <property type="entry name" value="7TMR_DISM_rcpt_extracell_dom2"/>
</dbReference>
<feature type="domain" description="Histidine kinase" evidence="7">
    <location>
        <begin position="425"/>
        <end position="646"/>
    </location>
</feature>
<accession>A0A3Q8TYB8</accession>
<keyword evidence="4" id="KW-0175">Coiled coil</keyword>
<dbReference type="EMBL" id="CP034338">
    <property type="protein sequence ID" value="AZL66848.1"/>
    <property type="molecule type" value="Genomic_DNA"/>
</dbReference>
<feature type="chain" id="PRO_5018651643" description="histidine kinase" evidence="6">
    <location>
        <begin position="19"/>
        <end position="663"/>
    </location>
</feature>
<sequence length="663" mass="73175">MRYLLIVLLGCLPLFAGAVEFDASTSRLPLGRFMQVYEDHDGSASIGQVSAPAFASRFQAHPHEVLNAGYSTSVFWLRIDLNYAATPSAAPRQWLLELAYPPLDHLELYLPDAQGVFRLAQRTGDALPYASRQIRQNNYLFELPLQPGQATTAYLRLHSQGSVQAPLTLWSTQAYLEDQPTRLYVLGMIYGVLLVMLVYNLFIYLSVRDVSYLYYILYIASFGLYQVSVNGAGIAYFWPDSPWWANAATPLFIGAAGLFGCQFARHFLQLGRLSRGFDRLLMALMAGGALVMVLAVTLRYGIALRMATVLALLFTVSIFSAGLYAWWRGVRVARWFIIAWTAFLLGGLVNTLMVLGYLPNVFLTMYASQLGSALEVALLSLALADRINSLREQQAQALRETGRTLEQLNQQLAHSNRLKDEFLATVTHELRTPMNGVIGSLELLHTLPMSAEQAQYHRTAAGSAQDMMAMVDDILILTELQAGRLRNHGVPFSLRRLLQELRAGYAGQALAKGLYLTLDIPADVPDSLVGDAQKLARCLACLVDNGLKFTHQGGVTVQVRGRRIGPDRLALSLTVSDSGIGFEDLDQAVLYQRFFQVDGSMTRRYGGLGIGLSICRQLGELVGAQLSHESTPGLGSRFELSLILTVAQVQVTSSRAATGRRRY</sequence>
<feature type="transmembrane region" description="Helical" evidence="5">
    <location>
        <begin position="212"/>
        <end position="238"/>
    </location>
</feature>